<dbReference type="AlphaFoldDB" id="A0A175YRN0"/>
<dbReference type="SUPFAM" id="SSF53474">
    <property type="entry name" value="alpha/beta-Hydrolases"/>
    <property type="match status" value="1"/>
</dbReference>
<dbReference type="InterPro" id="IPR029058">
    <property type="entry name" value="AB_hydrolase_fold"/>
</dbReference>
<dbReference type="Gramene" id="KZM85900">
    <property type="protein sequence ID" value="KZM85900"/>
    <property type="gene ID" value="DCAR_026678"/>
</dbReference>
<dbReference type="InterPro" id="IPR045889">
    <property type="entry name" value="MES/HNL"/>
</dbReference>
<dbReference type="GO" id="GO:0080030">
    <property type="term" value="F:methyl indole-3-acetate esterase activity"/>
    <property type="evidence" value="ECO:0007669"/>
    <property type="project" value="TreeGrafter"/>
</dbReference>
<gene>
    <name evidence="4" type="ORF">DCAR_0832949</name>
</gene>
<dbReference type="PANTHER" id="PTHR10992:SF872">
    <property type="entry name" value="METHYLESTERASE 11, CHLOROPLASTIC-RELATED"/>
    <property type="match status" value="1"/>
</dbReference>
<protein>
    <recommendedName>
        <fullName evidence="3">AB hydrolase-1 domain-containing protein</fullName>
    </recommendedName>
</protein>
<dbReference type="PANTHER" id="PTHR10992">
    <property type="entry name" value="METHYLESTERASE FAMILY MEMBER"/>
    <property type="match status" value="1"/>
</dbReference>
<dbReference type="GO" id="GO:0080032">
    <property type="term" value="F:methyl jasmonate esterase activity"/>
    <property type="evidence" value="ECO:0007669"/>
    <property type="project" value="TreeGrafter"/>
</dbReference>
<dbReference type="GO" id="GO:0009696">
    <property type="term" value="P:salicylic acid metabolic process"/>
    <property type="evidence" value="ECO:0007669"/>
    <property type="project" value="TreeGrafter"/>
</dbReference>
<keyword evidence="5" id="KW-1185">Reference proteome</keyword>
<sequence length="396" mass="43348">MGNSLTCFAPKDLTEKGSKGSRWSQSPLKFIGSSVHKKDTTPRPSSSSAAAVRKEVIDDDLLRQQAVAAVLLLKQHQQQNGSSVPQFDRSSSVHYPLSSSKKQNKLPRSSSSRPSLALDLSHAQLPKNQDSTTEVLETKHFVLVHGGGFGAWCWYKTMALLREAGFDVDAVDLTGSGIDSTDSNSITSFAQYVKPLVDFIDNLSEGQKVILVGHDFGGACVSYVMEMFPLKVSKAIYIAAAMLTTGKSTLATYQEQPSSDVMQQARKFIYANGKDHPPTSISLDKTLLTDLLYNQSPSKDAILASMSMRPMPFAPIMQKLALSESNYGSIPRFYIKTDEDFAVPPTLQEFMINSSPPEKVFQIKGSDHSPFLSKPQALHRILVEIAKLPSKANVSQ</sequence>
<name>A0A175YRN0_DAUCS</name>
<dbReference type="OrthoDB" id="1263307at2759"/>
<dbReference type="FunFam" id="3.40.50.1820:FF:000025">
    <property type="entry name" value="putative methylesterase 11, chloroplastic"/>
    <property type="match status" value="1"/>
</dbReference>
<evidence type="ECO:0000256" key="1">
    <source>
        <dbReference type="ARBA" id="ARBA00022801"/>
    </source>
</evidence>
<dbReference type="InterPro" id="IPR000073">
    <property type="entry name" value="AB_hydrolase_1"/>
</dbReference>
<evidence type="ECO:0000313" key="5">
    <source>
        <dbReference type="Proteomes" id="UP000077755"/>
    </source>
</evidence>
<feature type="compositionally biased region" description="Polar residues" evidence="2">
    <location>
        <begin position="81"/>
        <end position="101"/>
    </location>
</feature>
<dbReference type="GO" id="GO:0009694">
    <property type="term" value="P:jasmonic acid metabolic process"/>
    <property type="evidence" value="ECO:0007669"/>
    <property type="project" value="TreeGrafter"/>
</dbReference>
<dbReference type="OMA" id="FMINSSP"/>
<dbReference type="Pfam" id="PF12697">
    <property type="entry name" value="Abhydrolase_6"/>
    <property type="match status" value="1"/>
</dbReference>
<evidence type="ECO:0000313" key="4">
    <source>
        <dbReference type="EMBL" id="WOH13439.1"/>
    </source>
</evidence>
<accession>A0A175YRN0</accession>
<evidence type="ECO:0000259" key="3">
    <source>
        <dbReference type="Pfam" id="PF12697"/>
    </source>
</evidence>
<dbReference type="GO" id="GO:0080031">
    <property type="term" value="F:methyl salicylate esterase activity"/>
    <property type="evidence" value="ECO:0007669"/>
    <property type="project" value="TreeGrafter"/>
</dbReference>
<feature type="domain" description="AB hydrolase-1" evidence="3">
    <location>
        <begin position="141"/>
        <end position="378"/>
    </location>
</feature>
<reference evidence="4" key="2">
    <citation type="submission" date="2022-03" db="EMBL/GenBank/DDBJ databases">
        <title>Draft title - Genomic analysis of global carrot germplasm unveils the trajectory of domestication and the origin of high carotenoid orange carrot.</title>
        <authorList>
            <person name="Iorizzo M."/>
            <person name="Ellison S."/>
            <person name="Senalik D."/>
            <person name="Macko-Podgorni A."/>
            <person name="Grzebelus D."/>
            <person name="Bostan H."/>
            <person name="Rolling W."/>
            <person name="Curaba J."/>
            <person name="Simon P."/>
        </authorList>
    </citation>
    <scope>NUCLEOTIDE SEQUENCE</scope>
    <source>
        <tissue evidence="4">Leaf</tissue>
    </source>
</reference>
<evidence type="ECO:0000256" key="2">
    <source>
        <dbReference type="SAM" id="MobiDB-lite"/>
    </source>
</evidence>
<organism evidence="4 5">
    <name type="scientific">Daucus carota subsp. sativus</name>
    <name type="common">Carrot</name>
    <dbReference type="NCBI Taxonomy" id="79200"/>
    <lineage>
        <taxon>Eukaryota</taxon>
        <taxon>Viridiplantae</taxon>
        <taxon>Streptophyta</taxon>
        <taxon>Embryophyta</taxon>
        <taxon>Tracheophyta</taxon>
        <taxon>Spermatophyta</taxon>
        <taxon>Magnoliopsida</taxon>
        <taxon>eudicotyledons</taxon>
        <taxon>Gunneridae</taxon>
        <taxon>Pentapetalae</taxon>
        <taxon>asterids</taxon>
        <taxon>campanulids</taxon>
        <taxon>Apiales</taxon>
        <taxon>Apiaceae</taxon>
        <taxon>Apioideae</taxon>
        <taxon>Scandiceae</taxon>
        <taxon>Daucinae</taxon>
        <taxon>Daucus</taxon>
        <taxon>Daucus sect. Daucus</taxon>
    </lineage>
</organism>
<proteinExistence type="predicted"/>
<dbReference type="Gene3D" id="3.40.50.1820">
    <property type="entry name" value="alpha/beta hydrolase"/>
    <property type="match status" value="1"/>
</dbReference>
<reference evidence="4" key="1">
    <citation type="journal article" date="2016" name="Nat. Genet.">
        <title>A high-quality carrot genome assembly provides new insights into carotenoid accumulation and asterid genome evolution.</title>
        <authorList>
            <person name="Iorizzo M."/>
            <person name="Ellison S."/>
            <person name="Senalik D."/>
            <person name="Zeng P."/>
            <person name="Satapoomin P."/>
            <person name="Huang J."/>
            <person name="Bowman M."/>
            <person name="Iovene M."/>
            <person name="Sanseverino W."/>
            <person name="Cavagnaro P."/>
            <person name="Yildiz M."/>
            <person name="Macko-Podgorni A."/>
            <person name="Moranska E."/>
            <person name="Grzebelus E."/>
            <person name="Grzebelus D."/>
            <person name="Ashrafi H."/>
            <person name="Zheng Z."/>
            <person name="Cheng S."/>
            <person name="Spooner D."/>
            <person name="Van Deynze A."/>
            <person name="Simon P."/>
        </authorList>
    </citation>
    <scope>NUCLEOTIDE SEQUENCE</scope>
    <source>
        <tissue evidence="4">Leaf</tissue>
    </source>
</reference>
<dbReference type="Proteomes" id="UP000077755">
    <property type="component" value="Chromosome 8"/>
</dbReference>
<feature type="region of interest" description="Disordered" evidence="2">
    <location>
        <begin position="81"/>
        <end position="114"/>
    </location>
</feature>
<dbReference type="EMBL" id="CP093350">
    <property type="protein sequence ID" value="WOH13439.1"/>
    <property type="molecule type" value="Genomic_DNA"/>
</dbReference>
<feature type="region of interest" description="Disordered" evidence="2">
    <location>
        <begin position="1"/>
        <end position="51"/>
    </location>
</feature>
<dbReference type="KEGG" id="dcr:108199926"/>
<keyword evidence="1" id="KW-0378">Hydrolase</keyword>